<dbReference type="OrthoDB" id="3538695at2"/>
<proteinExistence type="predicted"/>
<accession>A0A1G9BYY4</accession>
<evidence type="ECO:0008006" key="3">
    <source>
        <dbReference type="Google" id="ProtNLM"/>
    </source>
</evidence>
<dbReference type="SUPFAM" id="SSF140453">
    <property type="entry name" value="EsxAB dimer-like"/>
    <property type="match status" value="1"/>
</dbReference>
<evidence type="ECO:0000313" key="2">
    <source>
        <dbReference type="Proteomes" id="UP000199202"/>
    </source>
</evidence>
<reference evidence="1 2" key="1">
    <citation type="submission" date="2016-10" db="EMBL/GenBank/DDBJ databases">
        <authorList>
            <person name="de Groot N.N."/>
        </authorList>
    </citation>
    <scope>NUCLEOTIDE SEQUENCE [LARGE SCALE GENOMIC DNA]</scope>
    <source>
        <strain evidence="1 2">CGMCC 4.6533</strain>
    </source>
</reference>
<dbReference type="RefSeq" id="WP_090939878.1">
    <property type="nucleotide sequence ID" value="NZ_FNDJ01000016.1"/>
</dbReference>
<dbReference type="AlphaFoldDB" id="A0A1G9BYY4"/>
<dbReference type="Proteomes" id="UP000199202">
    <property type="component" value="Unassembled WGS sequence"/>
</dbReference>
<gene>
    <name evidence="1" type="ORF">SAMN05421869_11620</name>
</gene>
<dbReference type="Gene3D" id="1.10.287.1060">
    <property type="entry name" value="ESAT-6-like"/>
    <property type="match status" value="1"/>
</dbReference>
<sequence length="97" mass="10834">MPIKHQLLREAAEKEALADTFTRYAKTLAVVFDGIPAQQRGGESYWKGPAAERYQAHAVQLRSQIGNLETGCLATAENLRRRARQLREEAAQAPDPM</sequence>
<dbReference type="InterPro" id="IPR036689">
    <property type="entry name" value="ESAT-6-like_sf"/>
</dbReference>
<evidence type="ECO:0000313" key="1">
    <source>
        <dbReference type="EMBL" id="SDK44686.1"/>
    </source>
</evidence>
<keyword evidence="2" id="KW-1185">Reference proteome</keyword>
<name>A0A1G9BYY4_9ACTN</name>
<organism evidence="1 2">
    <name type="scientific">Nonomuraea jiangxiensis</name>
    <dbReference type="NCBI Taxonomy" id="633440"/>
    <lineage>
        <taxon>Bacteria</taxon>
        <taxon>Bacillati</taxon>
        <taxon>Actinomycetota</taxon>
        <taxon>Actinomycetes</taxon>
        <taxon>Streptosporangiales</taxon>
        <taxon>Streptosporangiaceae</taxon>
        <taxon>Nonomuraea</taxon>
    </lineage>
</organism>
<dbReference type="EMBL" id="FNDJ01000016">
    <property type="protein sequence ID" value="SDK44686.1"/>
    <property type="molecule type" value="Genomic_DNA"/>
</dbReference>
<protein>
    <recommendedName>
        <fullName evidence="3">WXG100 family type VII secretion target</fullName>
    </recommendedName>
</protein>